<reference evidence="1 2" key="1">
    <citation type="submission" date="2019-08" db="EMBL/GenBank/DDBJ databases">
        <title>Whole genome of Aphis craccivora.</title>
        <authorList>
            <person name="Voronova N.V."/>
            <person name="Shulinski R.S."/>
            <person name="Bandarenka Y.V."/>
            <person name="Zhorov D.G."/>
            <person name="Warner D."/>
        </authorList>
    </citation>
    <scope>NUCLEOTIDE SEQUENCE [LARGE SCALE GENOMIC DNA]</scope>
    <source>
        <strain evidence="1">180601</strain>
        <tissue evidence="1">Whole Body</tissue>
    </source>
</reference>
<evidence type="ECO:0000313" key="2">
    <source>
        <dbReference type="Proteomes" id="UP000478052"/>
    </source>
</evidence>
<dbReference type="OrthoDB" id="6597291at2759"/>
<organism evidence="1 2">
    <name type="scientific">Aphis craccivora</name>
    <name type="common">Cowpea aphid</name>
    <dbReference type="NCBI Taxonomy" id="307492"/>
    <lineage>
        <taxon>Eukaryota</taxon>
        <taxon>Metazoa</taxon>
        <taxon>Ecdysozoa</taxon>
        <taxon>Arthropoda</taxon>
        <taxon>Hexapoda</taxon>
        <taxon>Insecta</taxon>
        <taxon>Pterygota</taxon>
        <taxon>Neoptera</taxon>
        <taxon>Paraneoptera</taxon>
        <taxon>Hemiptera</taxon>
        <taxon>Sternorrhyncha</taxon>
        <taxon>Aphidomorpha</taxon>
        <taxon>Aphidoidea</taxon>
        <taxon>Aphididae</taxon>
        <taxon>Aphidini</taxon>
        <taxon>Aphis</taxon>
        <taxon>Aphis</taxon>
    </lineage>
</organism>
<feature type="non-terminal residue" evidence="1">
    <location>
        <position position="1"/>
    </location>
</feature>
<accession>A0A6G0YCG2</accession>
<keyword evidence="2" id="KW-1185">Reference proteome</keyword>
<proteinExistence type="predicted"/>
<dbReference type="EMBL" id="VUJU01004759">
    <property type="protein sequence ID" value="KAF0753344.1"/>
    <property type="molecule type" value="Genomic_DNA"/>
</dbReference>
<dbReference type="AlphaFoldDB" id="A0A6G0YCG2"/>
<sequence>FRNILNGNVFRLRNAVAKAVKFRKISNDIAGLRRDNDNAPYHVFGNHNKCDSYYCKGPKENKINKELEMEKNGIFGEIITTMRRYLLVQSKSLIQDLNSNIVESYNAIVAKCISGKLTPYAFIKEKVRKLYWLVGPFSELTIENKHLLYIAIIKPIWIYGIQLCGCASKSNIGVIQRCQNIALRTITAAYRFERNNAIHRDMMLLTIADEIQRFARKHETRLDRNVNPLAIQLLDNSKDFRPLKRFKQCDLVSDFRLRQEPLHWK</sequence>
<gene>
    <name evidence="1" type="ORF">FWK35_00018468</name>
</gene>
<dbReference type="Proteomes" id="UP000478052">
    <property type="component" value="Unassembled WGS sequence"/>
</dbReference>
<protein>
    <submittedName>
        <fullName evidence="1">Uncharacterized protein</fullName>
    </submittedName>
</protein>
<name>A0A6G0YCG2_APHCR</name>
<comment type="caution">
    <text evidence="1">The sequence shown here is derived from an EMBL/GenBank/DDBJ whole genome shotgun (WGS) entry which is preliminary data.</text>
</comment>
<evidence type="ECO:0000313" key="1">
    <source>
        <dbReference type="EMBL" id="KAF0753344.1"/>
    </source>
</evidence>